<organism evidence="3">
    <name type="scientific">Agromyces sp. G08B096</name>
    <dbReference type="NCBI Taxonomy" id="3156399"/>
    <lineage>
        <taxon>Bacteria</taxon>
        <taxon>Bacillati</taxon>
        <taxon>Actinomycetota</taxon>
        <taxon>Actinomycetes</taxon>
        <taxon>Micrococcales</taxon>
        <taxon>Microbacteriaceae</taxon>
        <taxon>Agromyces</taxon>
    </lineage>
</organism>
<dbReference type="PROSITE" id="PS51257">
    <property type="entry name" value="PROKAR_LIPOPROTEIN"/>
    <property type="match status" value="1"/>
</dbReference>
<name>A0AAU7W6A8_9MICO</name>
<dbReference type="Pfam" id="PF25976">
    <property type="entry name" value="LpqB_N"/>
    <property type="match status" value="1"/>
</dbReference>
<dbReference type="Pfam" id="PF10646">
    <property type="entry name" value="Germane"/>
    <property type="match status" value="1"/>
</dbReference>
<reference evidence="3" key="1">
    <citation type="submission" date="2024-05" db="EMBL/GenBank/DDBJ databases">
        <authorList>
            <person name="Yu L."/>
        </authorList>
    </citation>
    <scope>NUCLEOTIDE SEQUENCE</scope>
    <source>
        <strain evidence="3">G08B096</strain>
    </source>
</reference>
<evidence type="ECO:0000313" key="3">
    <source>
        <dbReference type="EMBL" id="XBX81261.1"/>
    </source>
</evidence>
<dbReference type="InterPro" id="IPR019606">
    <property type="entry name" value="GerMN"/>
</dbReference>
<dbReference type="EMBL" id="CP158374">
    <property type="protein sequence ID" value="XBX81261.1"/>
    <property type="molecule type" value="Genomic_DNA"/>
</dbReference>
<feature type="chain" id="PRO_5043706114" evidence="1">
    <location>
        <begin position="32"/>
        <end position="559"/>
    </location>
</feature>
<dbReference type="InterPro" id="IPR059026">
    <property type="entry name" value="LpqB_N"/>
</dbReference>
<dbReference type="AlphaFoldDB" id="A0AAU7W6A8"/>
<evidence type="ECO:0000259" key="2">
    <source>
        <dbReference type="SMART" id="SM00909"/>
    </source>
</evidence>
<feature type="domain" description="GerMN" evidence="2">
    <location>
        <begin position="200"/>
        <end position="289"/>
    </location>
</feature>
<keyword evidence="1" id="KW-0732">Signal</keyword>
<dbReference type="RefSeq" id="WP_350347283.1">
    <property type="nucleotide sequence ID" value="NZ_CP158374.1"/>
</dbReference>
<accession>A0AAU7W6A8</accession>
<proteinExistence type="predicted"/>
<protein>
    <submittedName>
        <fullName evidence="3">GerMN domain-containing protein</fullName>
    </submittedName>
</protein>
<sequence>MRRRIAAASIAIIAALLAGCASIPSSGGVHRGEPRTQPETLDLELLASGPTGGETQEEILRGFIDAATDARNNYEIAREFLTPAFSAEWRADESATIDQFSARDYEATGPQAIRLEVVPTASLGPNGRYAIAPSTAQIPLDYSFEQVEGEWRISGAPDGILIDSSNFTRAFRAHALTFLDPTERWAVPDVRWFAGRDTVQTKIVRALLAGPAEWLDPGVTTAFPDGARLEADAVPVTNTTAGVDLVDAPAEDARTVQLMRFQLEESLRGVRGVGDVRLSLNGVEQGSDEIPNEPGVDPLVPARPVVFDGEAFGHLSASGETVTPIEGLSERVVPLAPSGASVGPGAEQAALRTADGVVLVGPGDDQVLLDPRGDLIVPAIDGYGVVWSVPRSSPDQLTVYAPDGTPVQLAVPWTGTAIAALQVSRDTTRVVALLADGARTRFVAASVVRDGDGVPVELGKVTLELADVDGVPLDIAWLDDRTVASLTSVSDGTRVLTQTIGGGLDSTRPGPVDGAELGGGNSLGDLRVRTASGDLETRSGLGWQVQASGILLIAAQQPD</sequence>
<dbReference type="SMART" id="SM00909">
    <property type="entry name" value="Germane"/>
    <property type="match status" value="1"/>
</dbReference>
<evidence type="ECO:0000256" key="1">
    <source>
        <dbReference type="SAM" id="SignalP"/>
    </source>
</evidence>
<feature type="signal peptide" evidence="1">
    <location>
        <begin position="1"/>
        <end position="31"/>
    </location>
</feature>
<gene>
    <name evidence="3" type="ORF">ABIQ69_11640</name>
</gene>